<dbReference type="EMBL" id="JAPDPJ010000001">
    <property type="protein sequence ID" value="MCW3784960.1"/>
    <property type="molecule type" value="Genomic_DNA"/>
</dbReference>
<sequence>MYKVFFKDRIVFLTNNIERDLNSNFGAIFKYSNKKELKDFINHFESKDEIKSAFIYHHDLNELMELFSECFKVIHAAGGVVKNKKGEILFIHRLGVWDLPKGKAEKGESIEETAIREVEEECSITPLKIVKPLSPTYHTYWLKSKLILKKTFWYEMSFEGDMLPKPQLEEDIQVAEWRSTEKLDSIYQNTYPSILEVLNEVIQ</sequence>
<dbReference type="CDD" id="cd03673">
    <property type="entry name" value="NUDIX_Ap6A_hydrolase"/>
    <property type="match status" value="1"/>
</dbReference>
<dbReference type="PROSITE" id="PS51462">
    <property type="entry name" value="NUDIX"/>
    <property type="match status" value="1"/>
</dbReference>
<dbReference type="PRINTS" id="PR00502">
    <property type="entry name" value="NUDIXFAMILY"/>
</dbReference>
<dbReference type="GO" id="GO:0004081">
    <property type="term" value="F:bis(5'-nucleosyl)-tetraphosphatase (asymmetrical) activity"/>
    <property type="evidence" value="ECO:0007669"/>
    <property type="project" value="TreeGrafter"/>
</dbReference>
<dbReference type="GO" id="GO:0006754">
    <property type="term" value="P:ATP biosynthetic process"/>
    <property type="evidence" value="ECO:0007669"/>
    <property type="project" value="TreeGrafter"/>
</dbReference>
<evidence type="ECO:0000313" key="3">
    <source>
        <dbReference type="EMBL" id="MCW3784960.1"/>
    </source>
</evidence>
<dbReference type="GO" id="GO:0006167">
    <property type="term" value="P:AMP biosynthetic process"/>
    <property type="evidence" value="ECO:0007669"/>
    <property type="project" value="TreeGrafter"/>
</dbReference>
<dbReference type="InterPro" id="IPR020476">
    <property type="entry name" value="Nudix_hydrolase"/>
</dbReference>
<dbReference type="PANTHER" id="PTHR21340">
    <property type="entry name" value="DIADENOSINE 5,5-P1,P4-TETRAPHOSPHATE PYROPHOSPHOHYDROLASE MUTT"/>
    <property type="match status" value="1"/>
</dbReference>
<dbReference type="Proteomes" id="UP001209229">
    <property type="component" value="Unassembled WGS sequence"/>
</dbReference>
<dbReference type="Pfam" id="PF00293">
    <property type="entry name" value="NUDIX"/>
    <property type="match status" value="1"/>
</dbReference>
<name>A0AAE3M1D7_9BACT</name>
<feature type="domain" description="Nudix hydrolase" evidence="2">
    <location>
        <begin position="72"/>
        <end position="200"/>
    </location>
</feature>
<dbReference type="AlphaFoldDB" id="A0AAE3M1D7"/>
<evidence type="ECO:0000259" key="2">
    <source>
        <dbReference type="PROSITE" id="PS51462"/>
    </source>
</evidence>
<comment type="caution">
    <text evidence="3">The sequence shown here is derived from an EMBL/GenBank/DDBJ whole genome shotgun (WGS) entry which is preliminary data.</text>
</comment>
<reference evidence="3" key="1">
    <citation type="submission" date="2022-10" db="EMBL/GenBank/DDBJ databases">
        <authorList>
            <person name="Yu W.X."/>
        </authorList>
    </citation>
    <scope>NUCLEOTIDE SEQUENCE</scope>
    <source>
        <strain evidence="3">AAT</strain>
    </source>
</reference>
<proteinExistence type="predicted"/>
<evidence type="ECO:0000313" key="4">
    <source>
        <dbReference type="Proteomes" id="UP001209229"/>
    </source>
</evidence>
<dbReference type="PANTHER" id="PTHR21340:SF0">
    <property type="entry name" value="BIS(5'-NUCLEOSYL)-TETRAPHOSPHATASE [ASYMMETRICAL]"/>
    <property type="match status" value="1"/>
</dbReference>
<gene>
    <name evidence="3" type="ORF">OM075_00710</name>
</gene>
<evidence type="ECO:0000256" key="1">
    <source>
        <dbReference type="ARBA" id="ARBA00022801"/>
    </source>
</evidence>
<keyword evidence="1" id="KW-0378">Hydrolase</keyword>
<dbReference type="SUPFAM" id="SSF55811">
    <property type="entry name" value="Nudix"/>
    <property type="match status" value="1"/>
</dbReference>
<dbReference type="InterPro" id="IPR000086">
    <property type="entry name" value="NUDIX_hydrolase_dom"/>
</dbReference>
<dbReference type="Gene3D" id="3.90.79.10">
    <property type="entry name" value="Nucleoside Triphosphate Pyrophosphohydrolase"/>
    <property type="match status" value="1"/>
</dbReference>
<accession>A0AAE3M1D7</accession>
<protein>
    <submittedName>
        <fullName evidence="3">NUDIX domain-containing protein</fullName>
    </submittedName>
</protein>
<keyword evidence="4" id="KW-1185">Reference proteome</keyword>
<dbReference type="InterPro" id="IPR051325">
    <property type="entry name" value="Nudix_hydrolase_domain"/>
</dbReference>
<dbReference type="InterPro" id="IPR015797">
    <property type="entry name" value="NUDIX_hydrolase-like_dom_sf"/>
</dbReference>
<organism evidence="3 4">
    <name type="scientific">Plebeiibacterium sediminum</name>
    <dbReference type="NCBI Taxonomy" id="2992112"/>
    <lineage>
        <taxon>Bacteria</taxon>
        <taxon>Pseudomonadati</taxon>
        <taxon>Bacteroidota</taxon>
        <taxon>Bacteroidia</taxon>
        <taxon>Marinilabiliales</taxon>
        <taxon>Marinilabiliaceae</taxon>
        <taxon>Plebeiibacterium</taxon>
    </lineage>
</organism>